<evidence type="ECO:0000313" key="3">
    <source>
        <dbReference type="EMBL" id="KAB1187921.1"/>
    </source>
</evidence>
<accession>A0A643K0W7</accession>
<comment type="caution">
    <text evidence="3">The sequence shown here is derived from an EMBL/GenBank/DDBJ whole genome shotgun (WGS) entry which is preliminary data.</text>
</comment>
<dbReference type="AlphaFoldDB" id="A0A643K0W7"/>
<dbReference type="InterPro" id="IPR055554">
    <property type="entry name" value="DUF7130"/>
</dbReference>
<feature type="domain" description="DUF7130" evidence="2">
    <location>
        <begin position="42"/>
        <end position="91"/>
    </location>
</feature>
<dbReference type="EMBL" id="VZUS01000001">
    <property type="protein sequence ID" value="KAB1187921.1"/>
    <property type="molecule type" value="Genomic_DNA"/>
</dbReference>
<dbReference type="RefSeq" id="WP_151137036.1">
    <property type="nucleotide sequence ID" value="NZ_VZUS01000001.1"/>
</dbReference>
<proteinExistence type="predicted"/>
<name>A0A643K0W7_9EURY</name>
<evidence type="ECO:0000256" key="1">
    <source>
        <dbReference type="SAM" id="MobiDB-lite"/>
    </source>
</evidence>
<sequence>MAIKTPSYPTRPLDGDHSTWETVETSSTTASRAVLPPVVVENRTMSTHHMGEAYLVWQCDRCGETGSLTAFPTSCPDCGAARESLFYYTED</sequence>
<reference evidence="3" key="1">
    <citation type="submission" date="2019-09" db="EMBL/GenBank/DDBJ databases">
        <title>Genomic analysis of Haloferax sp. CBA1149.</title>
        <authorList>
            <person name="Roh S.W."/>
        </authorList>
    </citation>
    <scope>NUCLEOTIDE SEQUENCE</scope>
    <source>
        <strain evidence="3">CBA1149</strain>
    </source>
</reference>
<dbReference type="SUPFAM" id="SSF57802">
    <property type="entry name" value="Rubredoxin-like"/>
    <property type="match status" value="1"/>
</dbReference>
<gene>
    <name evidence="3" type="ORF">Hfx1149_07700</name>
</gene>
<organism evidence="3">
    <name type="scientific">Haloferax sp. CBA1149</name>
    <dbReference type="NCBI Taxonomy" id="2650753"/>
    <lineage>
        <taxon>Archaea</taxon>
        <taxon>Methanobacteriati</taxon>
        <taxon>Methanobacteriota</taxon>
        <taxon>Stenosarchaea group</taxon>
        <taxon>Halobacteria</taxon>
        <taxon>Halobacteriales</taxon>
        <taxon>Haloferacaceae</taxon>
        <taxon>Haloferax</taxon>
    </lineage>
</organism>
<feature type="region of interest" description="Disordered" evidence="1">
    <location>
        <begin position="1"/>
        <end position="28"/>
    </location>
</feature>
<evidence type="ECO:0000259" key="2">
    <source>
        <dbReference type="Pfam" id="PF23458"/>
    </source>
</evidence>
<protein>
    <recommendedName>
        <fullName evidence="2">DUF7130 domain-containing protein</fullName>
    </recommendedName>
</protein>
<dbReference type="Pfam" id="PF23458">
    <property type="entry name" value="DUF7130"/>
    <property type="match status" value="1"/>
</dbReference>